<reference evidence="1" key="1">
    <citation type="submission" date="2021-10" db="EMBL/GenBank/DDBJ databases">
        <title>Melipona bicolor Genome sequencing and assembly.</title>
        <authorList>
            <person name="Araujo N.S."/>
            <person name="Arias M.C."/>
        </authorList>
    </citation>
    <scope>NUCLEOTIDE SEQUENCE</scope>
    <source>
        <strain evidence="1">USP_2M_L1-L4_2017</strain>
        <tissue evidence="1">Whole body</tissue>
    </source>
</reference>
<comment type="caution">
    <text evidence="1">The sequence shown here is derived from an EMBL/GenBank/DDBJ whole genome shotgun (WGS) entry which is preliminary data.</text>
</comment>
<name>A0AA40FJ17_9HYME</name>
<dbReference type="AlphaFoldDB" id="A0AA40FJ17"/>
<keyword evidence="2" id="KW-1185">Reference proteome</keyword>
<evidence type="ECO:0000313" key="1">
    <source>
        <dbReference type="EMBL" id="KAK1119978.1"/>
    </source>
</evidence>
<dbReference type="EMBL" id="JAHYIQ010000033">
    <property type="protein sequence ID" value="KAK1119978.1"/>
    <property type="molecule type" value="Genomic_DNA"/>
</dbReference>
<accession>A0AA40FJ17</accession>
<gene>
    <name evidence="1" type="ORF">K0M31_012708</name>
</gene>
<sequence>MRQTRWTRTGERIELKGMAIVSSDSELCPRSSMKEHSQLEERSFVVDSSDLCHNRCATFSLVDLQTRKEPETGLGGSPVIAVHVDSRQRSDKRYVLDKAVLFNQSSYGSPGAFKGEAAGKRKTMVHFEFMQLGRLPVVTASCTTDRHRCWIDSRRVSIKTLLSLSNADS</sequence>
<organism evidence="1 2">
    <name type="scientific">Melipona bicolor</name>
    <dbReference type="NCBI Taxonomy" id="60889"/>
    <lineage>
        <taxon>Eukaryota</taxon>
        <taxon>Metazoa</taxon>
        <taxon>Ecdysozoa</taxon>
        <taxon>Arthropoda</taxon>
        <taxon>Hexapoda</taxon>
        <taxon>Insecta</taxon>
        <taxon>Pterygota</taxon>
        <taxon>Neoptera</taxon>
        <taxon>Endopterygota</taxon>
        <taxon>Hymenoptera</taxon>
        <taxon>Apocrita</taxon>
        <taxon>Aculeata</taxon>
        <taxon>Apoidea</taxon>
        <taxon>Anthophila</taxon>
        <taxon>Apidae</taxon>
        <taxon>Melipona</taxon>
    </lineage>
</organism>
<proteinExistence type="predicted"/>
<evidence type="ECO:0000313" key="2">
    <source>
        <dbReference type="Proteomes" id="UP001177670"/>
    </source>
</evidence>
<dbReference type="Proteomes" id="UP001177670">
    <property type="component" value="Unassembled WGS sequence"/>
</dbReference>
<protein>
    <submittedName>
        <fullName evidence="1">Uncharacterized protein</fullName>
    </submittedName>
</protein>